<evidence type="ECO:0000313" key="2">
    <source>
        <dbReference type="EMBL" id="CAH2071365.1"/>
    </source>
</evidence>
<gene>
    <name evidence="2" type="ORF">IPOD504_LOCUS15090</name>
</gene>
<keyword evidence="3" id="KW-1185">Reference proteome</keyword>
<proteinExistence type="predicted"/>
<organism evidence="2 3">
    <name type="scientific">Iphiclides podalirius</name>
    <name type="common">scarce swallowtail</name>
    <dbReference type="NCBI Taxonomy" id="110791"/>
    <lineage>
        <taxon>Eukaryota</taxon>
        <taxon>Metazoa</taxon>
        <taxon>Ecdysozoa</taxon>
        <taxon>Arthropoda</taxon>
        <taxon>Hexapoda</taxon>
        <taxon>Insecta</taxon>
        <taxon>Pterygota</taxon>
        <taxon>Neoptera</taxon>
        <taxon>Endopterygota</taxon>
        <taxon>Lepidoptera</taxon>
        <taxon>Glossata</taxon>
        <taxon>Ditrysia</taxon>
        <taxon>Papilionoidea</taxon>
        <taxon>Papilionidae</taxon>
        <taxon>Papilioninae</taxon>
        <taxon>Iphiclides</taxon>
    </lineage>
</organism>
<protein>
    <submittedName>
        <fullName evidence="2">Uncharacterized protein</fullName>
    </submittedName>
</protein>
<evidence type="ECO:0000313" key="3">
    <source>
        <dbReference type="Proteomes" id="UP000837857"/>
    </source>
</evidence>
<accession>A0ABN8IZ95</accession>
<dbReference type="Proteomes" id="UP000837857">
    <property type="component" value="Chromosome 6"/>
</dbReference>
<name>A0ABN8IZ95_9NEOP</name>
<feature type="non-terminal residue" evidence="2">
    <location>
        <position position="1"/>
    </location>
</feature>
<sequence length="96" mass="10535">MPATAPLADALPPGGLAPHDGTSLRARSPVRRLRAPTSRTELTVAVERRLSPVTYWCAAGVRVFHLFCFTPPCGDNARWGRGGGAEESIPRWERRR</sequence>
<dbReference type="EMBL" id="OW152818">
    <property type="protein sequence ID" value="CAH2071365.1"/>
    <property type="molecule type" value="Genomic_DNA"/>
</dbReference>
<reference evidence="2" key="1">
    <citation type="submission" date="2022-03" db="EMBL/GenBank/DDBJ databases">
        <authorList>
            <person name="Martin H S."/>
        </authorList>
    </citation>
    <scope>NUCLEOTIDE SEQUENCE</scope>
</reference>
<evidence type="ECO:0000256" key="1">
    <source>
        <dbReference type="SAM" id="MobiDB-lite"/>
    </source>
</evidence>
<feature type="region of interest" description="Disordered" evidence="1">
    <location>
        <begin position="1"/>
        <end position="33"/>
    </location>
</feature>
<feature type="compositionally biased region" description="Low complexity" evidence="1">
    <location>
        <begin position="1"/>
        <end position="18"/>
    </location>
</feature>